<comment type="caution">
    <text evidence="2">The sequence shown here is derived from an EMBL/GenBank/DDBJ whole genome shotgun (WGS) entry which is preliminary data.</text>
</comment>
<evidence type="ECO:0000259" key="1">
    <source>
        <dbReference type="Pfam" id="PF13456"/>
    </source>
</evidence>
<accession>A0A7J9NA44</accession>
<dbReference type="PANTHER" id="PTHR47723">
    <property type="entry name" value="OS05G0353850 PROTEIN"/>
    <property type="match status" value="1"/>
</dbReference>
<proteinExistence type="predicted"/>
<dbReference type="OrthoDB" id="980458at2759"/>
<dbReference type="InterPro" id="IPR044730">
    <property type="entry name" value="RNase_H-like_dom_plant"/>
</dbReference>
<dbReference type="GO" id="GO:0003676">
    <property type="term" value="F:nucleic acid binding"/>
    <property type="evidence" value="ECO:0007669"/>
    <property type="project" value="InterPro"/>
</dbReference>
<dbReference type="Gene3D" id="3.30.420.10">
    <property type="entry name" value="Ribonuclease H-like superfamily/Ribonuclease H"/>
    <property type="match status" value="1"/>
</dbReference>
<evidence type="ECO:0000313" key="2">
    <source>
        <dbReference type="EMBL" id="MBA0880110.1"/>
    </source>
</evidence>
<dbReference type="PANTHER" id="PTHR47723:SF19">
    <property type="entry name" value="POLYNUCLEOTIDYL TRANSFERASE, RIBONUCLEASE H-LIKE SUPERFAMILY PROTEIN"/>
    <property type="match status" value="1"/>
</dbReference>
<reference evidence="2 3" key="1">
    <citation type="journal article" date="2019" name="Genome Biol. Evol.">
        <title>Insights into the evolution of the New World diploid cottons (Gossypium, subgenus Houzingenia) based on genome sequencing.</title>
        <authorList>
            <person name="Grover C.E."/>
            <person name="Arick M.A. 2nd"/>
            <person name="Thrash A."/>
            <person name="Conover J.L."/>
            <person name="Sanders W.S."/>
            <person name="Peterson D.G."/>
            <person name="Frelichowski J.E."/>
            <person name="Scheffler J.A."/>
            <person name="Scheffler B.E."/>
            <person name="Wendel J.F."/>
        </authorList>
    </citation>
    <scope>NUCLEOTIDE SEQUENCE [LARGE SCALE GENOMIC DNA]</scope>
    <source>
        <strain evidence="2">1</strain>
        <tissue evidence="2">Leaf</tissue>
    </source>
</reference>
<evidence type="ECO:0000313" key="3">
    <source>
        <dbReference type="Proteomes" id="UP000593576"/>
    </source>
</evidence>
<sequence>MRDVYLHSNHGMASSLRHRQTKICRLVGWIPPKDGWQKVNTDGAISNVSRNALDGGLICDQHGNWIASFSKNIGRCSVLNAKLWGALEGLQLAWNLGLKRVAFEMDSTVAIHFIQATSIEHHHSVVSQAIKDLFQLYWMVRVTHVFRKGNRIVDGLELITFSRPLGRYIYMQLSDEVF</sequence>
<dbReference type="Proteomes" id="UP000593576">
    <property type="component" value="Unassembled WGS sequence"/>
</dbReference>
<dbReference type="InterPro" id="IPR012337">
    <property type="entry name" value="RNaseH-like_sf"/>
</dbReference>
<dbReference type="SUPFAM" id="SSF53098">
    <property type="entry name" value="Ribonuclease H-like"/>
    <property type="match status" value="1"/>
</dbReference>
<dbReference type="InterPro" id="IPR036397">
    <property type="entry name" value="RNaseH_sf"/>
</dbReference>
<dbReference type="InterPro" id="IPR053151">
    <property type="entry name" value="RNase_H-like"/>
</dbReference>
<dbReference type="InterPro" id="IPR002156">
    <property type="entry name" value="RNaseH_domain"/>
</dbReference>
<dbReference type="Pfam" id="PF13456">
    <property type="entry name" value="RVT_3"/>
    <property type="match status" value="1"/>
</dbReference>
<organism evidence="2 3">
    <name type="scientific">Gossypium schwendimanii</name>
    <name type="common">Cotton</name>
    <dbReference type="NCBI Taxonomy" id="34291"/>
    <lineage>
        <taxon>Eukaryota</taxon>
        <taxon>Viridiplantae</taxon>
        <taxon>Streptophyta</taxon>
        <taxon>Embryophyta</taxon>
        <taxon>Tracheophyta</taxon>
        <taxon>Spermatophyta</taxon>
        <taxon>Magnoliopsida</taxon>
        <taxon>eudicotyledons</taxon>
        <taxon>Gunneridae</taxon>
        <taxon>Pentapetalae</taxon>
        <taxon>rosids</taxon>
        <taxon>malvids</taxon>
        <taxon>Malvales</taxon>
        <taxon>Malvaceae</taxon>
        <taxon>Malvoideae</taxon>
        <taxon>Gossypium</taxon>
    </lineage>
</organism>
<gene>
    <name evidence="2" type="ORF">Goshw_011181</name>
</gene>
<keyword evidence="3" id="KW-1185">Reference proteome</keyword>
<dbReference type="AlphaFoldDB" id="A0A7J9NA44"/>
<dbReference type="GO" id="GO:0004523">
    <property type="term" value="F:RNA-DNA hybrid ribonuclease activity"/>
    <property type="evidence" value="ECO:0007669"/>
    <property type="project" value="InterPro"/>
</dbReference>
<feature type="domain" description="RNase H type-1" evidence="1">
    <location>
        <begin position="40"/>
        <end position="154"/>
    </location>
</feature>
<protein>
    <recommendedName>
        <fullName evidence="1">RNase H type-1 domain-containing protein</fullName>
    </recommendedName>
</protein>
<dbReference type="EMBL" id="JABFAF010276920">
    <property type="protein sequence ID" value="MBA0880110.1"/>
    <property type="molecule type" value="Genomic_DNA"/>
</dbReference>
<name>A0A7J9NA44_GOSSC</name>
<dbReference type="CDD" id="cd06222">
    <property type="entry name" value="RNase_H_like"/>
    <property type="match status" value="1"/>
</dbReference>